<feature type="domain" description="Sulfatase N-terminal" evidence="6">
    <location>
        <begin position="30"/>
        <end position="340"/>
    </location>
</feature>
<gene>
    <name evidence="7" type="ORF">ACFFU9_11260</name>
</gene>
<evidence type="ECO:0000313" key="7">
    <source>
        <dbReference type="EMBL" id="MFB9057316.1"/>
    </source>
</evidence>
<evidence type="ECO:0000256" key="2">
    <source>
        <dbReference type="ARBA" id="ARBA00022723"/>
    </source>
</evidence>
<protein>
    <submittedName>
        <fullName evidence="7">Arylsulfatase</fullName>
    </submittedName>
</protein>
<feature type="chain" id="PRO_5045768915" evidence="5">
    <location>
        <begin position="25"/>
        <end position="602"/>
    </location>
</feature>
<keyword evidence="4" id="KW-0106">Calcium</keyword>
<accession>A0ABV5FCZ1</accession>
<evidence type="ECO:0000256" key="4">
    <source>
        <dbReference type="ARBA" id="ARBA00022837"/>
    </source>
</evidence>
<dbReference type="PANTHER" id="PTHR42693">
    <property type="entry name" value="ARYLSULFATASE FAMILY MEMBER"/>
    <property type="match status" value="1"/>
</dbReference>
<dbReference type="InterPro" id="IPR017850">
    <property type="entry name" value="Alkaline_phosphatase_core_sf"/>
</dbReference>
<dbReference type="SUPFAM" id="SSF53649">
    <property type="entry name" value="Alkaline phosphatase-like"/>
    <property type="match status" value="1"/>
</dbReference>
<dbReference type="InterPro" id="IPR050738">
    <property type="entry name" value="Sulfatase"/>
</dbReference>
<organism evidence="7 8">
    <name type="scientific">Mariniflexile ostreae</name>
    <dbReference type="NCBI Taxonomy" id="1520892"/>
    <lineage>
        <taxon>Bacteria</taxon>
        <taxon>Pseudomonadati</taxon>
        <taxon>Bacteroidota</taxon>
        <taxon>Flavobacteriia</taxon>
        <taxon>Flavobacteriales</taxon>
        <taxon>Flavobacteriaceae</taxon>
        <taxon>Mariniflexile</taxon>
    </lineage>
</organism>
<comment type="caution">
    <text evidence="7">The sequence shown here is derived from an EMBL/GenBank/DDBJ whole genome shotgun (WGS) entry which is preliminary data.</text>
</comment>
<dbReference type="Proteomes" id="UP001589585">
    <property type="component" value="Unassembled WGS sequence"/>
</dbReference>
<dbReference type="InterPro" id="IPR000917">
    <property type="entry name" value="Sulfatase_N"/>
</dbReference>
<name>A0ABV5FCZ1_9FLAO</name>
<reference evidence="7 8" key="1">
    <citation type="submission" date="2024-09" db="EMBL/GenBank/DDBJ databases">
        <authorList>
            <person name="Sun Q."/>
            <person name="Mori K."/>
        </authorList>
    </citation>
    <scope>NUCLEOTIDE SEQUENCE [LARGE SCALE GENOMIC DNA]</scope>
    <source>
        <strain evidence="7 8">CECT 8622</strain>
    </source>
</reference>
<evidence type="ECO:0000256" key="1">
    <source>
        <dbReference type="ARBA" id="ARBA00008779"/>
    </source>
</evidence>
<keyword evidence="5" id="KW-0732">Signal</keyword>
<dbReference type="Gene3D" id="3.40.720.10">
    <property type="entry name" value="Alkaline Phosphatase, subunit A"/>
    <property type="match status" value="1"/>
</dbReference>
<evidence type="ECO:0000313" key="8">
    <source>
        <dbReference type="Proteomes" id="UP001589585"/>
    </source>
</evidence>
<dbReference type="PROSITE" id="PS00523">
    <property type="entry name" value="SULFATASE_1"/>
    <property type="match status" value="1"/>
</dbReference>
<dbReference type="RefSeq" id="WP_379861541.1">
    <property type="nucleotide sequence ID" value="NZ_JBHMFC010000074.1"/>
</dbReference>
<keyword evidence="2" id="KW-0479">Metal-binding</keyword>
<dbReference type="CDD" id="cd16146">
    <property type="entry name" value="ARS_like"/>
    <property type="match status" value="1"/>
</dbReference>
<comment type="similarity">
    <text evidence="1">Belongs to the sulfatase family.</text>
</comment>
<dbReference type="Gene3D" id="3.30.1120.10">
    <property type="match status" value="1"/>
</dbReference>
<dbReference type="Pfam" id="PF00884">
    <property type="entry name" value="Sulfatase"/>
    <property type="match status" value="1"/>
</dbReference>
<keyword evidence="8" id="KW-1185">Reference proteome</keyword>
<dbReference type="InterPro" id="IPR024607">
    <property type="entry name" value="Sulfatase_CS"/>
</dbReference>
<evidence type="ECO:0000256" key="5">
    <source>
        <dbReference type="SAM" id="SignalP"/>
    </source>
</evidence>
<sequence>MKTANLSKVLLLLSVFLGFYAVVAQTKQKPNVIIVITDDQGYGDLACTGNPIVKTPHLDKFYNKAVRLTDFHVAPTCAPSRSGLMTGRYANRVGVWHTIGGVSILREKEVTMATIFQNNGYETALFGKWHLGDNYPSRPQDKGFKYALSHGGGGVGQTPDYWNNDYFDDTYFENGVPKKMEGYCTDVWFGEAINYIEKNKDQPFFCYISANAPHLPFNVPKEYYNIYKNEAIPEDMKVFYGMITNVDDNFKRLQDKLKELKLEDNTIIIFMTDNGTATGYQEVNGEMVGYNANMKGIKNSEYEGGHRVPFFISYPAGGISGGRDVNTMLAHLDVLPSLATICNLEMPELDLDGSDISSLLWNKDAVFKRDYLITDSQRVQEPIKWRKSAVMSDKMRLVNGTELYDIATDPGQNNDLATQFPETVTKMRGYYEEWWRSVSTEFNQFPVIIVGSEKENPIILTCHDVHVHDSTIPWNQDYVREAKLNPIGGEFTLEFERDGIYEIEVSRWPFESGLKINEGVAGRKATTYVEAISEGKAMDFKKAVVKIGGWKEEKLVQAEDQSVKFKGNFTKGKTAMSSWFIDNDNNEIGAFYFKLTRISALN</sequence>
<proteinExistence type="inferred from homology"/>
<feature type="signal peptide" evidence="5">
    <location>
        <begin position="1"/>
        <end position="24"/>
    </location>
</feature>
<dbReference type="EMBL" id="JBHMFC010000074">
    <property type="protein sequence ID" value="MFB9057316.1"/>
    <property type="molecule type" value="Genomic_DNA"/>
</dbReference>
<evidence type="ECO:0000256" key="3">
    <source>
        <dbReference type="ARBA" id="ARBA00022801"/>
    </source>
</evidence>
<dbReference type="PANTHER" id="PTHR42693:SF53">
    <property type="entry name" value="ENDO-4-O-SULFATASE"/>
    <property type="match status" value="1"/>
</dbReference>
<keyword evidence="3" id="KW-0378">Hydrolase</keyword>
<evidence type="ECO:0000259" key="6">
    <source>
        <dbReference type="Pfam" id="PF00884"/>
    </source>
</evidence>